<feature type="non-terminal residue" evidence="2">
    <location>
        <position position="69"/>
    </location>
</feature>
<feature type="compositionally biased region" description="Pro residues" evidence="1">
    <location>
        <begin position="37"/>
        <end position="49"/>
    </location>
</feature>
<dbReference type="EMBL" id="HACG01007240">
    <property type="protein sequence ID" value="CEK54105.1"/>
    <property type="molecule type" value="Transcribed_RNA"/>
</dbReference>
<protein>
    <submittedName>
        <fullName evidence="2">Uncharacterized protein</fullName>
    </submittedName>
</protein>
<evidence type="ECO:0000256" key="1">
    <source>
        <dbReference type="SAM" id="MobiDB-lite"/>
    </source>
</evidence>
<proteinExistence type="predicted"/>
<dbReference type="AlphaFoldDB" id="A0A0B6YF25"/>
<feature type="region of interest" description="Disordered" evidence="1">
    <location>
        <begin position="1"/>
        <end position="69"/>
    </location>
</feature>
<sequence length="69" mass="7109">MAGTSEINKVHVSPDLNKRGRVSNDIPPSSPYDAAGVPPPLPSSAPPSLPVNSSSTTPITSVDVEEEIT</sequence>
<organism evidence="2">
    <name type="scientific">Arion vulgaris</name>
    <dbReference type="NCBI Taxonomy" id="1028688"/>
    <lineage>
        <taxon>Eukaryota</taxon>
        <taxon>Metazoa</taxon>
        <taxon>Spiralia</taxon>
        <taxon>Lophotrochozoa</taxon>
        <taxon>Mollusca</taxon>
        <taxon>Gastropoda</taxon>
        <taxon>Heterobranchia</taxon>
        <taxon>Euthyneura</taxon>
        <taxon>Panpulmonata</taxon>
        <taxon>Eupulmonata</taxon>
        <taxon>Stylommatophora</taxon>
        <taxon>Helicina</taxon>
        <taxon>Arionoidea</taxon>
        <taxon>Arionidae</taxon>
        <taxon>Arion</taxon>
    </lineage>
</organism>
<reference evidence="2" key="1">
    <citation type="submission" date="2014-12" db="EMBL/GenBank/DDBJ databases">
        <title>Insight into the proteome of Arion vulgaris.</title>
        <authorList>
            <person name="Aradska J."/>
            <person name="Bulat T."/>
            <person name="Smidak R."/>
            <person name="Sarate P."/>
            <person name="Gangsoo J."/>
            <person name="Sialana F."/>
            <person name="Bilban M."/>
            <person name="Lubec G."/>
        </authorList>
    </citation>
    <scope>NUCLEOTIDE SEQUENCE</scope>
    <source>
        <tissue evidence="2">Skin</tissue>
    </source>
</reference>
<accession>A0A0B6YF25</accession>
<name>A0A0B6YF25_9EUPU</name>
<evidence type="ECO:0000313" key="2">
    <source>
        <dbReference type="EMBL" id="CEK54105.1"/>
    </source>
</evidence>
<gene>
    <name evidence="2" type="primary">ORF21964</name>
</gene>